<evidence type="ECO:0000256" key="1">
    <source>
        <dbReference type="SAM" id="Phobius"/>
    </source>
</evidence>
<sequence length="212" mass="24956">MKEKKYDIYFENSVKVKSLNDDYFKCYQEIEKTLFKKQKNVLKTNILISEILDCMLICQEKGQTVKQMIGQSSQSFVDQINRKINYKEKINQLKQKDLNKYEMSGILLTMCIYIVLLFVKELIGNHYLINYYIDLLVAVIMLCISIKQLLNQRKLIKRYQVSIQPFVLEISSIVISLLISIVFYNSPFDITFVILVIAFFTSKKMYSKSLSN</sequence>
<proteinExistence type="predicted"/>
<name>A0A7I8E169_9FIRM</name>
<dbReference type="EMBL" id="JANGBO010000027">
    <property type="protein sequence ID" value="MCQ5063119.1"/>
    <property type="molecule type" value="Genomic_DNA"/>
</dbReference>
<keyword evidence="1" id="KW-0812">Transmembrane</keyword>
<reference evidence="3" key="3">
    <citation type="submission" date="2022-06" db="EMBL/GenBank/DDBJ databases">
        <title>Isolation of gut microbiota from human fecal samples.</title>
        <authorList>
            <person name="Pamer E.G."/>
            <person name="Barat B."/>
            <person name="Waligurski E."/>
            <person name="Medina S."/>
            <person name="Paddock L."/>
            <person name="Mostad J."/>
        </authorList>
    </citation>
    <scope>NUCLEOTIDE SEQUENCE</scope>
    <source>
        <strain evidence="3">DFI.6.24</strain>
    </source>
</reference>
<dbReference type="Proteomes" id="UP000593842">
    <property type="component" value="Chromosome"/>
</dbReference>
<dbReference type="SUPFAM" id="SSF158560">
    <property type="entry name" value="BH3980-like"/>
    <property type="match status" value="1"/>
</dbReference>
<keyword evidence="1" id="KW-1133">Transmembrane helix</keyword>
<feature type="transmembrane region" description="Helical" evidence="1">
    <location>
        <begin position="103"/>
        <end position="123"/>
    </location>
</feature>
<feature type="transmembrane region" description="Helical" evidence="1">
    <location>
        <begin position="129"/>
        <end position="146"/>
    </location>
</feature>
<dbReference type="Proteomes" id="UP001204814">
    <property type="component" value="Unassembled WGS sequence"/>
</dbReference>
<reference evidence="2" key="1">
    <citation type="journal article" date="2020" name="Microbiol. Resour. Announc.">
        <title>Complete Genome Sequence of Faecalibacillus intestinalis JCM 34082, Isolated from Feces from a Healthy Japanese Female.</title>
        <authorList>
            <person name="Sakamoto M."/>
            <person name="Ikeyama N."/>
            <person name="Toyoda A."/>
            <person name="Murakami T."/>
            <person name="Mori H."/>
            <person name="Ohkuma M."/>
        </authorList>
    </citation>
    <scope>NUCLEOTIDE SEQUENCE</scope>
    <source>
        <strain evidence="2">14EGH31</strain>
    </source>
</reference>
<dbReference type="KEGG" id="fit:Fi14EGH31_09760"/>
<gene>
    <name evidence="2" type="ORF">Fi14EGH31_09760</name>
    <name evidence="3" type="ORF">NE542_14975</name>
</gene>
<evidence type="ECO:0000313" key="4">
    <source>
        <dbReference type="Proteomes" id="UP000593842"/>
    </source>
</evidence>
<organism evidence="2 4">
    <name type="scientific">Faecalibacillus intestinalis</name>
    <dbReference type="NCBI Taxonomy" id="1982626"/>
    <lineage>
        <taxon>Bacteria</taxon>
        <taxon>Bacillati</taxon>
        <taxon>Bacillota</taxon>
        <taxon>Erysipelotrichia</taxon>
        <taxon>Erysipelotrichales</taxon>
        <taxon>Coprobacillaceae</taxon>
        <taxon>Faecalibacillus</taxon>
    </lineage>
</organism>
<evidence type="ECO:0000313" key="3">
    <source>
        <dbReference type="EMBL" id="MCQ5063119.1"/>
    </source>
</evidence>
<evidence type="ECO:0000313" key="2">
    <source>
        <dbReference type="EMBL" id="BCL57264.1"/>
    </source>
</evidence>
<dbReference type="AlphaFoldDB" id="A0A7I8E169"/>
<accession>A0A7I8E169</accession>
<protein>
    <submittedName>
        <fullName evidence="2">Uncharacterized protein</fullName>
    </submittedName>
</protein>
<dbReference type="RefSeq" id="WP_022002118.1">
    <property type="nucleotide sequence ID" value="NZ_AP024085.1"/>
</dbReference>
<reference evidence="4" key="2">
    <citation type="submission" date="2020-09" db="EMBL/GenBank/DDBJ databases">
        <title>Complete genome sequencing of Faecalibacillus intestinalis strain 14EGH31.</title>
        <authorList>
            <person name="Sakamoto M."/>
            <person name="Murakami T."/>
            <person name="Mori H."/>
        </authorList>
    </citation>
    <scope>NUCLEOTIDE SEQUENCE [LARGE SCALE GENOMIC DNA]</scope>
    <source>
        <strain evidence="4">14EGH31</strain>
    </source>
</reference>
<dbReference type="EMBL" id="AP024085">
    <property type="protein sequence ID" value="BCL57264.1"/>
    <property type="molecule type" value="Genomic_DNA"/>
</dbReference>
<keyword evidence="1" id="KW-0472">Membrane</keyword>
<feature type="transmembrane region" description="Helical" evidence="1">
    <location>
        <begin position="166"/>
        <end position="184"/>
    </location>
</feature>
<dbReference type="Gene3D" id="1.10.1900.10">
    <property type="entry name" value="c-terminal domain of poly(a) binding protein"/>
    <property type="match status" value="1"/>
</dbReference>
<dbReference type="GeneID" id="70579407"/>